<keyword evidence="1" id="KW-0547">Nucleotide-binding</keyword>
<dbReference type="SUPFAM" id="SSF52540">
    <property type="entry name" value="P-loop containing nucleoside triphosphate hydrolases"/>
    <property type="match status" value="1"/>
</dbReference>
<feature type="compositionally biased region" description="Basic and acidic residues" evidence="3">
    <location>
        <begin position="492"/>
        <end position="570"/>
    </location>
</feature>
<dbReference type="GO" id="GO:0005525">
    <property type="term" value="F:GTP binding"/>
    <property type="evidence" value="ECO:0007669"/>
    <property type="project" value="UniProtKB-KW"/>
</dbReference>
<dbReference type="PANTHER" id="PTHR32046:SF11">
    <property type="entry name" value="IMMUNE-ASSOCIATED NUCLEOTIDE-BINDING PROTEIN 10-LIKE"/>
    <property type="match status" value="1"/>
</dbReference>
<feature type="compositionally biased region" description="Basic and acidic residues" evidence="3">
    <location>
        <begin position="700"/>
        <end position="724"/>
    </location>
</feature>
<comment type="caution">
    <text evidence="5">The sequence shown here is derived from an EMBL/GenBank/DDBJ whole genome shotgun (WGS) entry which is preliminary data.</text>
</comment>
<dbReference type="InterPro" id="IPR025662">
    <property type="entry name" value="Sigma_54_int_dom_ATP-bd_1"/>
</dbReference>
<dbReference type="Gene3D" id="3.40.50.300">
    <property type="entry name" value="P-loop containing nucleotide triphosphate hydrolases"/>
    <property type="match status" value="1"/>
</dbReference>
<protein>
    <recommendedName>
        <fullName evidence="4">Septin-type G domain-containing protein</fullName>
    </recommendedName>
</protein>
<evidence type="ECO:0000256" key="2">
    <source>
        <dbReference type="SAM" id="Coils"/>
    </source>
</evidence>
<feature type="region of interest" description="Disordered" evidence="3">
    <location>
        <begin position="492"/>
        <end position="737"/>
    </location>
</feature>
<dbReference type="OrthoDB" id="8954335at2759"/>
<dbReference type="PANTHER" id="PTHR32046">
    <property type="entry name" value="G DOMAIN-CONTAINING PROTEIN"/>
    <property type="match status" value="1"/>
</dbReference>
<reference evidence="5" key="1">
    <citation type="journal article" date="2023" name="Science">
        <title>Genome structures resolve the early diversification of teleost fishes.</title>
        <authorList>
            <person name="Parey E."/>
            <person name="Louis A."/>
            <person name="Montfort J."/>
            <person name="Bouchez O."/>
            <person name="Roques C."/>
            <person name="Iampietro C."/>
            <person name="Lluch J."/>
            <person name="Castinel A."/>
            <person name="Donnadieu C."/>
            <person name="Desvignes T."/>
            <person name="Floi Bucao C."/>
            <person name="Jouanno E."/>
            <person name="Wen M."/>
            <person name="Mejri S."/>
            <person name="Dirks R."/>
            <person name="Jansen H."/>
            <person name="Henkel C."/>
            <person name="Chen W.J."/>
            <person name="Zahm M."/>
            <person name="Cabau C."/>
            <person name="Klopp C."/>
            <person name="Thompson A.W."/>
            <person name="Robinson-Rechavi M."/>
            <person name="Braasch I."/>
            <person name="Lecointre G."/>
            <person name="Bobe J."/>
            <person name="Postlethwait J.H."/>
            <person name="Berthelot C."/>
            <person name="Roest Crollius H."/>
            <person name="Guiguen Y."/>
        </authorList>
    </citation>
    <scope>NUCLEOTIDE SEQUENCE</scope>
    <source>
        <strain evidence="5">Concon-B</strain>
    </source>
</reference>
<organism evidence="5 6">
    <name type="scientific">Conger conger</name>
    <name type="common">Conger eel</name>
    <name type="synonym">Muraena conger</name>
    <dbReference type="NCBI Taxonomy" id="82655"/>
    <lineage>
        <taxon>Eukaryota</taxon>
        <taxon>Metazoa</taxon>
        <taxon>Chordata</taxon>
        <taxon>Craniata</taxon>
        <taxon>Vertebrata</taxon>
        <taxon>Euteleostomi</taxon>
        <taxon>Actinopterygii</taxon>
        <taxon>Neopterygii</taxon>
        <taxon>Teleostei</taxon>
        <taxon>Anguilliformes</taxon>
        <taxon>Congridae</taxon>
        <taxon>Conger</taxon>
    </lineage>
</organism>
<dbReference type="AlphaFoldDB" id="A0A9Q1DD32"/>
<proteinExistence type="inferred from homology"/>
<feature type="compositionally biased region" description="Basic and acidic residues" evidence="3">
    <location>
        <begin position="655"/>
        <end position="693"/>
    </location>
</feature>
<feature type="compositionally biased region" description="Basic and acidic residues" evidence="3">
    <location>
        <begin position="577"/>
        <end position="616"/>
    </location>
</feature>
<accession>A0A9Q1DD32</accession>
<evidence type="ECO:0000259" key="4">
    <source>
        <dbReference type="Pfam" id="PF00735"/>
    </source>
</evidence>
<keyword evidence="6" id="KW-1185">Reference proteome</keyword>
<dbReference type="InterPro" id="IPR030379">
    <property type="entry name" value="G_SEPTIN_dom"/>
</dbReference>
<name>A0A9Q1DD32_CONCO</name>
<dbReference type="Proteomes" id="UP001152803">
    <property type="component" value="Unassembled WGS sequence"/>
</dbReference>
<comment type="similarity">
    <text evidence="1">Belongs to the TRAFAC class TrmE-Era-EngA-EngB-Septin-like GTPase superfamily. Septin GTPase family.</text>
</comment>
<keyword evidence="2" id="KW-0175">Coiled coil</keyword>
<sequence>MVDSTQSHARYSKTKKEYSSDWLDIIDASEQKATELKETYLVRTVKQVLVEDKRVRRYTFGRKDPQKRNRTILMVGETGTGKSTLINRMLNYMLGVKWEDNIRFEIIPDEDKIDETESKTIEITAYEISGLEEVSIPFSLTVIDTPGFGDREKDKSTALNLYKLLKSLNDVHELHAVCLVVKASRNRQTVSQKYIFHAILSLLGKNMDKNIITLITFSDWSLSSKAVELLIKSGVPSLKDNTFLFNNCPLQQFDKKHEEMYKTSWDNGAESFVEFSQALDKMEPQSLKMTVDILKHHQKLEACIERLEDQIMDVKQKHKALEMQQKAVKELMEKVVSPKKMISTEKIFCKVCQKLCPFPRLWNMIKQLLPDYTCSSCPCKVKDHKENVKIIVLENEIHMNAESIITTAEKGVGQQLVEAVATKTELIDKCFQNISQLQKHALKFDSTHVDSLMKILKKTNETEKVAELQEMMDNKETEKVAELWQMMENKETEGGRAAGDDGQQRNREGGRAAGDDGEQRNREGGRAAGDDGEQRNREGGRAAGDDGEQRNREGGRAAGDDGEQRNREGGRAAGDVGEQRNREGGRAAGDDGEEQRNREGGRAAGDDGEQRNREGGRAAGDVGEQRNREGGRAAGDAGEEQRNREGGRAAGDVGEEQRNREGGRAAGDDGEQRNREGGRAAGDDGEQRNREGGKAAGDVGEQRNREGGRAARDDGKEQRNREGGRAAGDAGKVCVKR</sequence>
<dbReference type="EMBL" id="JAFJMO010000009">
    <property type="protein sequence ID" value="KAJ8267469.1"/>
    <property type="molecule type" value="Genomic_DNA"/>
</dbReference>
<feature type="coiled-coil region" evidence="2">
    <location>
        <begin position="297"/>
        <end position="334"/>
    </location>
</feature>
<dbReference type="PROSITE" id="PS00675">
    <property type="entry name" value="SIGMA54_INTERACT_1"/>
    <property type="match status" value="1"/>
</dbReference>
<gene>
    <name evidence="5" type="ORF">COCON_G00126410</name>
</gene>
<feature type="domain" description="Septin-type G" evidence="4">
    <location>
        <begin position="71"/>
        <end position="158"/>
    </location>
</feature>
<keyword evidence="1" id="KW-0342">GTP-binding</keyword>
<evidence type="ECO:0000256" key="3">
    <source>
        <dbReference type="SAM" id="MobiDB-lite"/>
    </source>
</evidence>
<evidence type="ECO:0000313" key="5">
    <source>
        <dbReference type="EMBL" id="KAJ8267469.1"/>
    </source>
</evidence>
<dbReference type="InterPro" id="IPR027417">
    <property type="entry name" value="P-loop_NTPase"/>
</dbReference>
<evidence type="ECO:0000256" key="1">
    <source>
        <dbReference type="RuleBase" id="RU004560"/>
    </source>
</evidence>
<dbReference type="Pfam" id="PF00735">
    <property type="entry name" value="Septin"/>
    <property type="match status" value="1"/>
</dbReference>
<evidence type="ECO:0000313" key="6">
    <source>
        <dbReference type="Proteomes" id="UP001152803"/>
    </source>
</evidence>